<keyword evidence="3" id="KW-1185">Reference proteome</keyword>
<dbReference type="AlphaFoldDB" id="A0A3L7JVC3"/>
<keyword evidence="1" id="KW-0812">Transmembrane</keyword>
<keyword evidence="1" id="KW-0472">Membrane</keyword>
<evidence type="ECO:0000313" key="2">
    <source>
        <dbReference type="EMBL" id="RLQ94194.1"/>
    </source>
</evidence>
<name>A0A3L7JVC3_9BACI</name>
<evidence type="ECO:0000256" key="1">
    <source>
        <dbReference type="SAM" id="Phobius"/>
    </source>
</evidence>
<protein>
    <submittedName>
        <fullName evidence="2">Uncharacterized protein</fullName>
    </submittedName>
</protein>
<dbReference type="EMBL" id="RCVZ01000010">
    <property type="protein sequence ID" value="RLQ94194.1"/>
    <property type="molecule type" value="Genomic_DNA"/>
</dbReference>
<comment type="caution">
    <text evidence="2">The sequence shown here is derived from an EMBL/GenBank/DDBJ whole genome shotgun (WGS) entry which is preliminary data.</text>
</comment>
<dbReference type="Proteomes" id="UP000276770">
    <property type="component" value="Unassembled WGS sequence"/>
</dbReference>
<keyword evidence="1" id="KW-1133">Transmembrane helix</keyword>
<gene>
    <name evidence="2" type="ORF">D9X91_14075</name>
</gene>
<sequence>MSKSEVKSMKKWEKLRKNGKWNYIFYSGLIGWGLPTGLLVFILNHIFQHGIDIPQYFTAGWLKELAVDVLIFLLGGFFLGLSMWKVNESFYQEEFAKAKAEDDYPYKEKYLS</sequence>
<evidence type="ECO:0000313" key="3">
    <source>
        <dbReference type="Proteomes" id="UP000276770"/>
    </source>
</evidence>
<accession>A0A3L7JVC3</accession>
<dbReference type="RefSeq" id="WP_121681285.1">
    <property type="nucleotide sequence ID" value="NZ_RCVZ01000010.1"/>
</dbReference>
<feature type="transmembrane region" description="Helical" evidence="1">
    <location>
        <begin position="65"/>
        <end position="84"/>
    </location>
</feature>
<feature type="transmembrane region" description="Helical" evidence="1">
    <location>
        <begin position="21"/>
        <end position="45"/>
    </location>
</feature>
<organism evidence="2 3">
    <name type="scientific">Falsibacillus albus</name>
    <dbReference type="NCBI Taxonomy" id="2478915"/>
    <lineage>
        <taxon>Bacteria</taxon>
        <taxon>Bacillati</taxon>
        <taxon>Bacillota</taxon>
        <taxon>Bacilli</taxon>
        <taxon>Bacillales</taxon>
        <taxon>Bacillaceae</taxon>
        <taxon>Falsibacillus</taxon>
    </lineage>
</organism>
<reference evidence="2 3" key="1">
    <citation type="submission" date="2018-10" db="EMBL/GenBank/DDBJ databases">
        <title>Falsibacillus sp. genome draft.</title>
        <authorList>
            <person name="Shi S."/>
        </authorList>
    </citation>
    <scope>NUCLEOTIDE SEQUENCE [LARGE SCALE GENOMIC DNA]</scope>
    <source>
        <strain evidence="2 3">GY 10110</strain>
    </source>
</reference>
<dbReference type="OrthoDB" id="2692108at2"/>
<proteinExistence type="predicted"/>